<keyword evidence="2" id="KW-0479">Metal-binding</keyword>
<comment type="similarity">
    <text evidence="6">Belongs to the peptidase M48 family.</text>
</comment>
<keyword evidence="7" id="KW-1133">Transmembrane helix</keyword>
<evidence type="ECO:0000256" key="2">
    <source>
        <dbReference type="ARBA" id="ARBA00022723"/>
    </source>
</evidence>
<keyword evidence="7" id="KW-0812">Transmembrane</keyword>
<dbReference type="Proteomes" id="UP001237642">
    <property type="component" value="Unassembled WGS sequence"/>
</dbReference>
<dbReference type="Pfam" id="PF01435">
    <property type="entry name" value="Peptidase_M48"/>
    <property type="match status" value="1"/>
</dbReference>
<dbReference type="Gene3D" id="3.30.2010.10">
    <property type="entry name" value="Metalloproteases ('zincins'), catalytic domain"/>
    <property type="match status" value="1"/>
</dbReference>
<dbReference type="GO" id="GO:0016020">
    <property type="term" value="C:membrane"/>
    <property type="evidence" value="ECO:0007669"/>
    <property type="project" value="TreeGrafter"/>
</dbReference>
<sequence length="369" mass="42353">MWYSRISKLATSSISKNSTCKNHPILNRNACFSGLVGLKSPSISSKYGYTNCTKNVLVVKHYHNSGVHKWYKNVLETPKRNFEYYQQNKFLLCSVLTGVVIVRVYVFFSEKIPYTNRTHLVFAPPYWDKMVGDSYFERVQLSTLSEEHPDSVRVKMIGEQIVEALESDLKAMQNQNVSVDHLVGFEWKFIVVHDPMISVYSVPGGKIILSTGFLKKFDSDAEIATAIAHEVGHAVARHLANRYNMWMLVSTTRAYFRLAASKLKTVDHNPHVVSKWFKILFQYPRWRRQESEADDIGLLVMASAGYDPQAAPKVYEIFRTSSPGTDFYDMHPSGKKRAKKLARGKVMKEASSIYWKVTETRKKNDLKDR</sequence>
<evidence type="ECO:0000256" key="6">
    <source>
        <dbReference type="RuleBase" id="RU003983"/>
    </source>
</evidence>
<dbReference type="PANTHER" id="PTHR22726">
    <property type="entry name" value="METALLOENDOPEPTIDASE OMA1"/>
    <property type="match status" value="1"/>
</dbReference>
<evidence type="ECO:0000259" key="8">
    <source>
        <dbReference type="Pfam" id="PF01435"/>
    </source>
</evidence>
<accession>A0AAD8N4B4</accession>
<reference evidence="9" key="2">
    <citation type="submission" date="2023-05" db="EMBL/GenBank/DDBJ databases">
        <authorList>
            <person name="Schelkunov M.I."/>
        </authorList>
    </citation>
    <scope>NUCLEOTIDE SEQUENCE</scope>
    <source>
        <strain evidence="9">Hsosn_3</strain>
        <tissue evidence="9">Leaf</tissue>
    </source>
</reference>
<protein>
    <recommendedName>
        <fullName evidence="8">Peptidase M48 domain-containing protein</fullName>
    </recommendedName>
</protein>
<keyword evidence="5 6" id="KW-0482">Metalloprotease</keyword>
<evidence type="ECO:0000256" key="5">
    <source>
        <dbReference type="ARBA" id="ARBA00023049"/>
    </source>
</evidence>
<keyword evidence="10" id="KW-1185">Reference proteome</keyword>
<evidence type="ECO:0000313" key="10">
    <source>
        <dbReference type="Proteomes" id="UP001237642"/>
    </source>
</evidence>
<feature type="transmembrane region" description="Helical" evidence="7">
    <location>
        <begin position="90"/>
        <end position="108"/>
    </location>
</feature>
<evidence type="ECO:0000313" key="9">
    <source>
        <dbReference type="EMBL" id="KAK1395386.1"/>
    </source>
</evidence>
<reference evidence="9" key="1">
    <citation type="submission" date="2023-02" db="EMBL/GenBank/DDBJ databases">
        <title>Genome of toxic invasive species Heracleum sosnowskyi carries increased number of genes despite the absence of recent whole-genome duplications.</title>
        <authorList>
            <person name="Schelkunov M."/>
            <person name="Shtratnikova V."/>
            <person name="Makarenko M."/>
            <person name="Klepikova A."/>
            <person name="Omelchenko D."/>
            <person name="Novikova G."/>
            <person name="Obukhova E."/>
            <person name="Bogdanov V."/>
            <person name="Penin A."/>
            <person name="Logacheva M."/>
        </authorList>
    </citation>
    <scope>NUCLEOTIDE SEQUENCE</scope>
    <source>
        <strain evidence="9">Hsosn_3</strain>
        <tissue evidence="9">Leaf</tissue>
    </source>
</reference>
<keyword evidence="1 6" id="KW-0645">Protease</keyword>
<evidence type="ECO:0000256" key="4">
    <source>
        <dbReference type="ARBA" id="ARBA00022833"/>
    </source>
</evidence>
<organism evidence="9 10">
    <name type="scientific">Heracleum sosnowskyi</name>
    <dbReference type="NCBI Taxonomy" id="360622"/>
    <lineage>
        <taxon>Eukaryota</taxon>
        <taxon>Viridiplantae</taxon>
        <taxon>Streptophyta</taxon>
        <taxon>Embryophyta</taxon>
        <taxon>Tracheophyta</taxon>
        <taxon>Spermatophyta</taxon>
        <taxon>Magnoliopsida</taxon>
        <taxon>eudicotyledons</taxon>
        <taxon>Gunneridae</taxon>
        <taxon>Pentapetalae</taxon>
        <taxon>asterids</taxon>
        <taxon>campanulids</taxon>
        <taxon>Apiales</taxon>
        <taxon>Apiaceae</taxon>
        <taxon>Apioideae</taxon>
        <taxon>apioid superclade</taxon>
        <taxon>Tordylieae</taxon>
        <taxon>Tordyliinae</taxon>
        <taxon>Heracleum</taxon>
    </lineage>
</organism>
<dbReference type="GO" id="GO:0004222">
    <property type="term" value="F:metalloendopeptidase activity"/>
    <property type="evidence" value="ECO:0007669"/>
    <property type="project" value="InterPro"/>
</dbReference>
<evidence type="ECO:0000256" key="1">
    <source>
        <dbReference type="ARBA" id="ARBA00022670"/>
    </source>
</evidence>
<dbReference type="InterPro" id="IPR051156">
    <property type="entry name" value="Mito/Outer_Membr_Metalloprot"/>
</dbReference>
<name>A0AAD8N4B4_9APIA</name>
<proteinExistence type="inferred from homology"/>
<feature type="domain" description="Peptidase M48" evidence="8">
    <location>
        <begin position="186"/>
        <end position="342"/>
    </location>
</feature>
<comment type="cofactor">
    <cofactor evidence="6">
        <name>Zn(2+)</name>
        <dbReference type="ChEBI" id="CHEBI:29105"/>
    </cofactor>
    <text evidence="6">Binds 1 zinc ion per subunit.</text>
</comment>
<dbReference type="InterPro" id="IPR001915">
    <property type="entry name" value="Peptidase_M48"/>
</dbReference>
<evidence type="ECO:0000256" key="7">
    <source>
        <dbReference type="SAM" id="Phobius"/>
    </source>
</evidence>
<keyword evidence="7" id="KW-0472">Membrane</keyword>
<dbReference type="GO" id="GO:0046872">
    <property type="term" value="F:metal ion binding"/>
    <property type="evidence" value="ECO:0007669"/>
    <property type="project" value="UniProtKB-KW"/>
</dbReference>
<evidence type="ECO:0000256" key="3">
    <source>
        <dbReference type="ARBA" id="ARBA00022801"/>
    </source>
</evidence>
<dbReference type="AlphaFoldDB" id="A0AAD8N4B4"/>
<dbReference type="CDD" id="cd07331">
    <property type="entry name" value="M48C_Oma1_like"/>
    <property type="match status" value="1"/>
</dbReference>
<keyword evidence="3 6" id="KW-0378">Hydrolase</keyword>
<dbReference type="GO" id="GO:0051603">
    <property type="term" value="P:proteolysis involved in protein catabolic process"/>
    <property type="evidence" value="ECO:0007669"/>
    <property type="project" value="TreeGrafter"/>
</dbReference>
<dbReference type="PANTHER" id="PTHR22726:SF1">
    <property type="entry name" value="METALLOENDOPEPTIDASE OMA1, MITOCHONDRIAL"/>
    <property type="match status" value="1"/>
</dbReference>
<keyword evidence="4 6" id="KW-0862">Zinc</keyword>
<comment type="caution">
    <text evidence="9">The sequence shown here is derived from an EMBL/GenBank/DDBJ whole genome shotgun (WGS) entry which is preliminary data.</text>
</comment>
<gene>
    <name evidence="9" type="ORF">POM88_014442</name>
</gene>
<dbReference type="EMBL" id="JAUIZM010000003">
    <property type="protein sequence ID" value="KAK1395386.1"/>
    <property type="molecule type" value="Genomic_DNA"/>
</dbReference>